<name>A0A3B0Y7Z5_9ZZZZ</name>
<feature type="domain" description="BON" evidence="2">
    <location>
        <begin position="48"/>
        <end position="117"/>
    </location>
</feature>
<dbReference type="Gene3D" id="3.30.1340.30">
    <property type="match status" value="1"/>
</dbReference>
<accession>A0A3B0Y7Z5</accession>
<sequence>MKNRLLILSILLAGVVINSGCAPLLIGGTVATTVSVAHDRRTAGSIVEDNAIKLRISNTLRTDETLSDNSHISVTVFNGIVLLSGETPTEAFRTRAGEIARTQEKVRRVYNELTIAAPSSMMTRSSDSWITTKIKGSLAGLDIKNFGPSRVKVTSENGTVFLLGLVYRKEADATVDVSRKVSGVQRVVKLFEYLD</sequence>
<gene>
    <name evidence="3" type="ORF">MNBD_GAMMA13-530</name>
</gene>
<dbReference type="Pfam" id="PF04972">
    <property type="entry name" value="BON"/>
    <property type="match status" value="2"/>
</dbReference>
<dbReference type="AlphaFoldDB" id="A0A3B0Y7Z5"/>
<reference evidence="3" key="1">
    <citation type="submission" date="2018-06" db="EMBL/GenBank/DDBJ databases">
        <authorList>
            <person name="Zhirakovskaya E."/>
        </authorList>
    </citation>
    <scope>NUCLEOTIDE SEQUENCE</scope>
</reference>
<evidence type="ECO:0000313" key="3">
    <source>
        <dbReference type="EMBL" id="VAW71657.1"/>
    </source>
</evidence>
<keyword evidence="1" id="KW-0732">Signal</keyword>
<dbReference type="PANTHER" id="PTHR34606:SF4">
    <property type="entry name" value="OUTER MEMBRANE LIPOPROTEIN DOLP"/>
    <property type="match status" value="1"/>
</dbReference>
<dbReference type="SMART" id="SM00749">
    <property type="entry name" value="BON"/>
    <property type="match status" value="2"/>
</dbReference>
<dbReference type="InterPro" id="IPR014004">
    <property type="entry name" value="Transpt-assoc_nodulatn_dom_bac"/>
</dbReference>
<organism evidence="3">
    <name type="scientific">hydrothermal vent metagenome</name>
    <dbReference type="NCBI Taxonomy" id="652676"/>
    <lineage>
        <taxon>unclassified sequences</taxon>
        <taxon>metagenomes</taxon>
        <taxon>ecological metagenomes</taxon>
    </lineage>
</organism>
<proteinExistence type="predicted"/>
<evidence type="ECO:0000256" key="1">
    <source>
        <dbReference type="ARBA" id="ARBA00022729"/>
    </source>
</evidence>
<dbReference type="PANTHER" id="PTHR34606">
    <property type="entry name" value="BON DOMAIN-CONTAINING PROTEIN"/>
    <property type="match status" value="1"/>
</dbReference>
<dbReference type="InterPro" id="IPR007055">
    <property type="entry name" value="BON_dom"/>
</dbReference>
<dbReference type="EMBL" id="UOFK01000009">
    <property type="protein sequence ID" value="VAW71657.1"/>
    <property type="molecule type" value="Genomic_DNA"/>
</dbReference>
<feature type="domain" description="BON" evidence="2">
    <location>
        <begin position="126"/>
        <end position="195"/>
    </location>
</feature>
<dbReference type="InterPro" id="IPR051686">
    <property type="entry name" value="Lipoprotein_DolP"/>
</dbReference>
<dbReference type="PROSITE" id="PS50914">
    <property type="entry name" value="BON"/>
    <property type="match status" value="2"/>
</dbReference>
<evidence type="ECO:0000259" key="2">
    <source>
        <dbReference type="PROSITE" id="PS50914"/>
    </source>
</evidence>
<protein>
    <submittedName>
        <fullName evidence="3">21 kDa hemolysin</fullName>
    </submittedName>
</protein>